<accession>A0A7R9BML9</accession>
<dbReference type="InterPro" id="IPR027417">
    <property type="entry name" value="P-loop_NTPase"/>
</dbReference>
<name>A0A7R9BML9_9CRUS</name>
<proteinExistence type="inferred from homology"/>
<organism evidence="7">
    <name type="scientific">Notodromas monacha</name>
    <dbReference type="NCBI Taxonomy" id="399045"/>
    <lineage>
        <taxon>Eukaryota</taxon>
        <taxon>Metazoa</taxon>
        <taxon>Ecdysozoa</taxon>
        <taxon>Arthropoda</taxon>
        <taxon>Crustacea</taxon>
        <taxon>Oligostraca</taxon>
        <taxon>Ostracoda</taxon>
        <taxon>Podocopa</taxon>
        <taxon>Podocopida</taxon>
        <taxon>Cypridocopina</taxon>
        <taxon>Cypridoidea</taxon>
        <taxon>Cyprididae</taxon>
        <taxon>Notodromas</taxon>
    </lineage>
</organism>
<gene>
    <name evidence="7" type="ORF">NMOB1V02_LOCUS5858</name>
</gene>
<evidence type="ECO:0000259" key="6">
    <source>
        <dbReference type="Pfam" id="PF17862"/>
    </source>
</evidence>
<dbReference type="InterPro" id="IPR050304">
    <property type="entry name" value="MT-severing_AAA_ATPase"/>
</dbReference>
<evidence type="ECO:0000313" key="7">
    <source>
        <dbReference type="EMBL" id="CAD7278147.1"/>
    </source>
</evidence>
<dbReference type="Pfam" id="PF17862">
    <property type="entry name" value="AAA_lid_3"/>
    <property type="match status" value="1"/>
</dbReference>
<dbReference type="GO" id="GO:0016887">
    <property type="term" value="F:ATP hydrolysis activity"/>
    <property type="evidence" value="ECO:0007669"/>
    <property type="project" value="TreeGrafter"/>
</dbReference>
<dbReference type="Pfam" id="PF09336">
    <property type="entry name" value="Vps4_C"/>
    <property type="match status" value="1"/>
</dbReference>
<dbReference type="InterPro" id="IPR041569">
    <property type="entry name" value="AAA_lid_3"/>
</dbReference>
<keyword evidence="8" id="KW-1185">Reference proteome</keyword>
<feature type="domain" description="Spastin/Vps4 C-terminal" evidence="5">
    <location>
        <begin position="59"/>
        <end position="93"/>
    </location>
</feature>
<dbReference type="GO" id="GO:0015630">
    <property type="term" value="C:microtubule cytoskeleton"/>
    <property type="evidence" value="ECO:0007669"/>
    <property type="project" value="TreeGrafter"/>
</dbReference>
<dbReference type="GO" id="GO:0005524">
    <property type="term" value="F:ATP binding"/>
    <property type="evidence" value="ECO:0007669"/>
    <property type="project" value="UniProtKB-KW"/>
</dbReference>
<keyword evidence="2" id="KW-0547">Nucleotide-binding</keyword>
<comment type="similarity">
    <text evidence="1">Belongs to the AAA ATPase family.</text>
</comment>
<evidence type="ECO:0000256" key="1">
    <source>
        <dbReference type="ARBA" id="ARBA00006914"/>
    </source>
</evidence>
<dbReference type="SUPFAM" id="SSF52540">
    <property type="entry name" value="P-loop containing nucleoside triphosphate hydrolases"/>
    <property type="match status" value="1"/>
</dbReference>
<evidence type="ECO:0000256" key="2">
    <source>
        <dbReference type="ARBA" id="ARBA00022741"/>
    </source>
</evidence>
<dbReference type="Proteomes" id="UP000678499">
    <property type="component" value="Unassembled WGS sequence"/>
</dbReference>
<dbReference type="PANTHER" id="PTHR23074:SF86">
    <property type="entry name" value="SPASTIN"/>
    <property type="match status" value="1"/>
</dbReference>
<dbReference type="FunFam" id="1.10.8.60:FF:000022">
    <property type="entry name" value="Fidgetin like 1"/>
    <property type="match status" value="1"/>
</dbReference>
<evidence type="ECO:0000259" key="5">
    <source>
        <dbReference type="Pfam" id="PF09336"/>
    </source>
</evidence>
<feature type="non-terminal residue" evidence="7">
    <location>
        <position position="1"/>
    </location>
</feature>
<evidence type="ECO:0000256" key="4">
    <source>
        <dbReference type="ARBA" id="ARBA00023136"/>
    </source>
</evidence>
<sequence>ADKAQRIQRLSQKELERLAYMTEGYSGADLTNLAKDASMQAIREFDTRRFSKISQDQIRPISFKDFEMAMKRIQPSVPKDSRAKYEAWNQRFGDAS</sequence>
<protein>
    <submittedName>
        <fullName evidence="7">Uncharacterized protein</fullName>
    </submittedName>
</protein>
<dbReference type="EMBL" id="OA883167">
    <property type="protein sequence ID" value="CAD7278147.1"/>
    <property type="molecule type" value="Genomic_DNA"/>
</dbReference>
<dbReference type="PANTHER" id="PTHR23074">
    <property type="entry name" value="AAA DOMAIN-CONTAINING"/>
    <property type="match status" value="1"/>
</dbReference>
<dbReference type="AlphaFoldDB" id="A0A7R9BML9"/>
<keyword evidence="3" id="KW-0067">ATP-binding</keyword>
<dbReference type="Gene3D" id="1.10.8.60">
    <property type="match status" value="1"/>
</dbReference>
<dbReference type="EMBL" id="CAJPEX010001130">
    <property type="protein sequence ID" value="CAG0918299.1"/>
    <property type="molecule type" value="Genomic_DNA"/>
</dbReference>
<dbReference type="InterPro" id="IPR015415">
    <property type="entry name" value="Spast_Vps4_C"/>
</dbReference>
<evidence type="ECO:0000313" key="8">
    <source>
        <dbReference type="Proteomes" id="UP000678499"/>
    </source>
</evidence>
<feature type="domain" description="AAA ATPase AAA+ lid" evidence="6">
    <location>
        <begin position="15"/>
        <end position="45"/>
    </location>
</feature>
<dbReference type="GO" id="GO:0000226">
    <property type="term" value="P:microtubule cytoskeleton organization"/>
    <property type="evidence" value="ECO:0007669"/>
    <property type="project" value="UniProtKB-ARBA"/>
</dbReference>
<keyword evidence="4" id="KW-0472">Membrane</keyword>
<evidence type="ECO:0000256" key="3">
    <source>
        <dbReference type="ARBA" id="ARBA00022840"/>
    </source>
</evidence>
<dbReference type="OrthoDB" id="10251136at2759"/>
<reference evidence="7" key="1">
    <citation type="submission" date="2020-11" db="EMBL/GenBank/DDBJ databases">
        <authorList>
            <person name="Tran Van P."/>
        </authorList>
    </citation>
    <scope>NUCLEOTIDE SEQUENCE</scope>
</reference>